<organism evidence="1 2">
    <name type="scientific">Paractinoplanes ovalisporus</name>
    <dbReference type="NCBI Taxonomy" id="2810368"/>
    <lineage>
        <taxon>Bacteria</taxon>
        <taxon>Bacillati</taxon>
        <taxon>Actinomycetota</taxon>
        <taxon>Actinomycetes</taxon>
        <taxon>Micromonosporales</taxon>
        <taxon>Micromonosporaceae</taxon>
        <taxon>Paractinoplanes</taxon>
    </lineage>
</organism>
<protein>
    <submittedName>
        <fullName evidence="1">HEAT repeat domain-containing protein</fullName>
    </submittedName>
</protein>
<proteinExistence type="predicted"/>
<name>A0ABS2A831_9ACTN</name>
<comment type="caution">
    <text evidence="1">The sequence shown here is derived from an EMBL/GenBank/DDBJ whole genome shotgun (WGS) entry which is preliminary data.</text>
</comment>
<evidence type="ECO:0000313" key="1">
    <source>
        <dbReference type="EMBL" id="MBM2615991.1"/>
    </source>
</evidence>
<dbReference type="InterPro" id="IPR016024">
    <property type="entry name" value="ARM-type_fold"/>
</dbReference>
<dbReference type="RefSeq" id="WP_203375918.1">
    <property type="nucleotide sequence ID" value="NZ_JAENHP010000003.1"/>
</dbReference>
<dbReference type="EMBL" id="JAENHP010000003">
    <property type="protein sequence ID" value="MBM2615991.1"/>
    <property type="molecule type" value="Genomic_DNA"/>
</dbReference>
<reference evidence="1 2" key="1">
    <citation type="submission" date="2021-01" db="EMBL/GenBank/DDBJ databases">
        <title>Actinoplanes sp. nov. LDG1-06 isolated from lichen.</title>
        <authorList>
            <person name="Saeng-In P."/>
            <person name="Phongsopitanun W."/>
            <person name="Kanchanasin P."/>
            <person name="Yuki M."/>
            <person name="Kudo T."/>
            <person name="Ohkuma M."/>
            <person name="Tanasupawat S."/>
        </authorList>
    </citation>
    <scope>NUCLEOTIDE SEQUENCE [LARGE SCALE GENOMIC DNA]</scope>
    <source>
        <strain evidence="1 2">LDG1-06</strain>
    </source>
</reference>
<sequence length="367" mass="38359">MLEGLDAVNWSDLAHAYGSAADVPAQLRALLSSDPDTRMRALWACYGTIVHQGYRYEAAVPAVPFLLEIVAGGPAETRKELLELLLTLAVGYDEAWLPEGFSRARARPVELACYDAVAAGIPLFTGLLRDDDPAVRRTAAALLGWFPASSVGGFPASSVGGFPASSVPALTALITDPDPEVAATAVLALGLLGAGGPVTAAFGSADPTVRGAAAIALARLHRAAAPAAVTDELLRWSSGSAGPLRTKIPYYEGDLSGYATLALRQVLPDDSEAAFEALLGRLPTVSGLAALPVVGEALRRAFLAGPIAPDTPYASLTPRQQRLVRTLADSPATWQVEGSTFASLCLMIAEYHLPSTHQAMDAYARLF</sequence>
<accession>A0ABS2A831</accession>
<dbReference type="SUPFAM" id="SSF48371">
    <property type="entry name" value="ARM repeat"/>
    <property type="match status" value="1"/>
</dbReference>
<evidence type="ECO:0000313" key="2">
    <source>
        <dbReference type="Proteomes" id="UP000632138"/>
    </source>
</evidence>
<dbReference type="Gene3D" id="1.25.10.10">
    <property type="entry name" value="Leucine-rich Repeat Variant"/>
    <property type="match status" value="1"/>
</dbReference>
<keyword evidence="2" id="KW-1185">Reference proteome</keyword>
<gene>
    <name evidence="1" type="ORF">JIG36_10525</name>
</gene>
<dbReference type="Proteomes" id="UP000632138">
    <property type="component" value="Unassembled WGS sequence"/>
</dbReference>
<dbReference type="Pfam" id="PF13646">
    <property type="entry name" value="HEAT_2"/>
    <property type="match status" value="1"/>
</dbReference>
<dbReference type="InterPro" id="IPR011989">
    <property type="entry name" value="ARM-like"/>
</dbReference>